<dbReference type="InterPro" id="IPR013784">
    <property type="entry name" value="Carb-bd-like_fold"/>
</dbReference>
<evidence type="ECO:0000256" key="4">
    <source>
        <dbReference type="SAM" id="SignalP"/>
    </source>
</evidence>
<dbReference type="SUPFAM" id="SSF56935">
    <property type="entry name" value="Porins"/>
    <property type="match status" value="1"/>
</dbReference>
<name>A0ABT3INL1_9BACT</name>
<organism evidence="6 7">
    <name type="scientific">Chitinophaga nivalis</name>
    <dbReference type="NCBI Taxonomy" id="2991709"/>
    <lineage>
        <taxon>Bacteria</taxon>
        <taxon>Pseudomonadati</taxon>
        <taxon>Bacteroidota</taxon>
        <taxon>Chitinophagia</taxon>
        <taxon>Chitinophagales</taxon>
        <taxon>Chitinophagaceae</taxon>
        <taxon>Chitinophaga</taxon>
    </lineage>
</organism>
<keyword evidence="6" id="KW-0675">Receptor</keyword>
<evidence type="ECO:0000256" key="1">
    <source>
        <dbReference type="ARBA" id="ARBA00004442"/>
    </source>
</evidence>
<dbReference type="PANTHER" id="PTHR40980">
    <property type="entry name" value="PLUG DOMAIN-CONTAINING PROTEIN"/>
    <property type="match status" value="1"/>
</dbReference>
<dbReference type="PANTHER" id="PTHR40980:SF4">
    <property type="entry name" value="TONB-DEPENDENT RECEPTOR-LIKE BETA-BARREL DOMAIN-CONTAINING PROTEIN"/>
    <property type="match status" value="1"/>
</dbReference>
<dbReference type="InterPro" id="IPR036942">
    <property type="entry name" value="Beta-barrel_TonB_sf"/>
</dbReference>
<evidence type="ECO:0000313" key="6">
    <source>
        <dbReference type="EMBL" id="MCW3485566.1"/>
    </source>
</evidence>
<evidence type="ECO:0000313" key="7">
    <source>
        <dbReference type="Proteomes" id="UP001207742"/>
    </source>
</evidence>
<dbReference type="Proteomes" id="UP001207742">
    <property type="component" value="Unassembled WGS sequence"/>
</dbReference>
<evidence type="ECO:0000256" key="2">
    <source>
        <dbReference type="ARBA" id="ARBA00023136"/>
    </source>
</evidence>
<dbReference type="RefSeq" id="WP_264732116.1">
    <property type="nucleotide sequence ID" value="NZ_JAPDNR010000001.1"/>
</dbReference>
<sequence>MKTKKNISILILLLFVIVLHAQEKNGSVTGKVTDSLSNAPMPFATVVLLKDGTEKKNTLTDKDGQFGFAAVPYGTYTIAVKFIGYADYQSTSLTISAEQVNIPPVQLAPAVQQLNSINITARKPFIEQSLGKLTVNVSESPAAAGNTLEEILKRSPGVKVNDDGSVTLNGKKVMMYIDGRPSYLTGEAFKNLLVATSGNNVDKIELISNPASKYDAQAAAVIDIKIKKIKHGGFNGRVSVGGGGGRYGRYTGGLDLNYRNNKLNIYGGYDYLHNQSYLNTQTDREMGASHTNPPHIYDDAYDVRKRDIHNINAGINYDFNASNTMTLELKNTWFIRDIAATSQTTFLNARPGQPDVAFTTTQTGNARFSSPSANLYYRHKFDTLGKEIVFNGSYYHYNQQWQDEFITDYDKKQPVEYLRNNSPQTIMMKSLSADYSQPVKTGKLDAGLKTVFVKTDNNIQWENWKGKDWETDAGKTNYFIYHENVNAGYITYANQFKKVVVQAGLRVENTQVKGTSVTTRQEFTKSYTQLFPSAALQYLISDNHQLGLTYRRSIDRPNYDLVNPFLIFQSKYNVFRGNPDLNPQLVSSVELSHSFKNSLITTLSYARTKDVFTPIYKQGPENTLITTYENLHTYDLAYAGLTYSKDLTKWWTTATSLQGYYVRFNYSNDIPLADSRPGYYINSSNTFLLPGDIKMEISGLYSSRASSGLNDVGAYWSVNAGLQKKILQKKGTLSLNVNDIFKSTKYWNRSEYQHINVYQFMRYDSRYAMLTFSYRFGNQHIKSSESRQTAIEDEKKRVNTGK</sequence>
<feature type="domain" description="Outer membrane protein beta-barrel" evidence="5">
    <location>
        <begin position="379"/>
        <end position="774"/>
    </location>
</feature>
<keyword evidence="4" id="KW-0732">Signal</keyword>
<evidence type="ECO:0000256" key="3">
    <source>
        <dbReference type="ARBA" id="ARBA00023237"/>
    </source>
</evidence>
<dbReference type="Gene3D" id="2.40.170.20">
    <property type="entry name" value="TonB-dependent receptor, beta-barrel domain"/>
    <property type="match status" value="1"/>
</dbReference>
<comment type="caution">
    <text evidence="6">The sequence shown here is derived from an EMBL/GenBank/DDBJ whole genome shotgun (WGS) entry which is preliminary data.</text>
</comment>
<dbReference type="EMBL" id="JAPDNS010000002">
    <property type="protein sequence ID" value="MCW3485566.1"/>
    <property type="molecule type" value="Genomic_DNA"/>
</dbReference>
<dbReference type="Pfam" id="PF13620">
    <property type="entry name" value="CarboxypepD_reg"/>
    <property type="match status" value="1"/>
</dbReference>
<dbReference type="SUPFAM" id="SSF49452">
    <property type="entry name" value="Starch-binding domain-like"/>
    <property type="match status" value="1"/>
</dbReference>
<feature type="signal peptide" evidence="4">
    <location>
        <begin position="1"/>
        <end position="21"/>
    </location>
</feature>
<keyword evidence="3" id="KW-0998">Cell outer membrane</keyword>
<evidence type="ECO:0000259" key="5">
    <source>
        <dbReference type="Pfam" id="PF14905"/>
    </source>
</evidence>
<keyword evidence="2" id="KW-0472">Membrane</keyword>
<feature type="chain" id="PRO_5046901112" evidence="4">
    <location>
        <begin position="22"/>
        <end position="802"/>
    </location>
</feature>
<protein>
    <submittedName>
        <fullName evidence="6">TonB-dependent receptor family protein</fullName>
    </submittedName>
</protein>
<keyword evidence="7" id="KW-1185">Reference proteome</keyword>
<dbReference type="InterPro" id="IPR041700">
    <property type="entry name" value="OMP_b-brl_3"/>
</dbReference>
<accession>A0ABT3INL1</accession>
<dbReference type="Pfam" id="PF14905">
    <property type="entry name" value="OMP_b-brl_3"/>
    <property type="match status" value="1"/>
</dbReference>
<comment type="subcellular location">
    <subcellularLocation>
        <location evidence="1">Cell outer membrane</location>
    </subcellularLocation>
</comment>
<reference evidence="6 7" key="1">
    <citation type="submission" date="2022-10" db="EMBL/GenBank/DDBJ databases">
        <title>Chitinophaga nivalis PC15 sp. nov., isolated from Pyeongchang county, South Korea.</title>
        <authorList>
            <person name="Trinh H.N."/>
        </authorList>
    </citation>
    <scope>NUCLEOTIDE SEQUENCE [LARGE SCALE GENOMIC DNA]</scope>
    <source>
        <strain evidence="6 7">PC14</strain>
    </source>
</reference>
<gene>
    <name evidence="6" type="ORF">OL497_16770</name>
</gene>
<proteinExistence type="predicted"/>
<dbReference type="Gene3D" id="2.60.40.1120">
    <property type="entry name" value="Carboxypeptidase-like, regulatory domain"/>
    <property type="match status" value="1"/>
</dbReference>